<dbReference type="AlphaFoldDB" id="A0A382GCC8"/>
<sequence>VEWNLLQKAQKKYVHMKLADKIQVLDNFISLEQLKHIRTTIENGAWNTHKSTHDGNEFLNMDITDDSYYNTELLNHINKQLNTNYTLGRVYFNGQWFGRDGSFHIDDEDSKNHTVIIYTNQVYSWGWGGFTEFIDPEEGCHKVVAPILYRAVYFPANILHKAYAFTHQDCPMRTSLNFKLEGE</sequence>
<reference evidence="1" key="1">
    <citation type="submission" date="2018-05" db="EMBL/GenBank/DDBJ databases">
        <authorList>
            <person name="Lanie J.A."/>
            <person name="Ng W.-L."/>
            <person name="Kazmierczak K.M."/>
            <person name="Andrzejewski T.M."/>
            <person name="Davidsen T.M."/>
            <person name="Wayne K.J."/>
            <person name="Tettelin H."/>
            <person name="Glass J.I."/>
            <person name="Rusch D."/>
            <person name="Podicherti R."/>
            <person name="Tsui H.-C.T."/>
            <person name="Winkler M.E."/>
        </authorList>
    </citation>
    <scope>NUCLEOTIDE SEQUENCE</scope>
</reference>
<protein>
    <recommendedName>
        <fullName evidence="2">Prolyl 4-hydroxylase alpha subunit Fe(2+) 2OG dioxygenase domain-containing protein</fullName>
    </recommendedName>
</protein>
<gene>
    <name evidence="1" type="ORF">METZ01_LOCUS225714</name>
</gene>
<organism evidence="1">
    <name type="scientific">marine metagenome</name>
    <dbReference type="NCBI Taxonomy" id="408172"/>
    <lineage>
        <taxon>unclassified sequences</taxon>
        <taxon>metagenomes</taxon>
        <taxon>ecological metagenomes</taxon>
    </lineage>
</organism>
<feature type="non-terminal residue" evidence="1">
    <location>
        <position position="1"/>
    </location>
</feature>
<proteinExistence type="predicted"/>
<evidence type="ECO:0008006" key="2">
    <source>
        <dbReference type="Google" id="ProtNLM"/>
    </source>
</evidence>
<dbReference type="EMBL" id="UINC01054766">
    <property type="protein sequence ID" value="SVB72860.1"/>
    <property type="molecule type" value="Genomic_DNA"/>
</dbReference>
<name>A0A382GCC8_9ZZZZ</name>
<dbReference type="Gene3D" id="2.60.120.620">
    <property type="entry name" value="q2cbj1_9rhob like domain"/>
    <property type="match status" value="1"/>
</dbReference>
<accession>A0A382GCC8</accession>
<evidence type="ECO:0000313" key="1">
    <source>
        <dbReference type="EMBL" id="SVB72860.1"/>
    </source>
</evidence>